<protein>
    <submittedName>
        <fullName evidence="2">Uncharacterized protein</fullName>
    </submittedName>
</protein>
<gene>
    <name evidence="2" type="ORF">LSCM4_04434</name>
</gene>
<feature type="region of interest" description="Disordered" evidence="1">
    <location>
        <begin position="1053"/>
        <end position="1079"/>
    </location>
</feature>
<feature type="compositionally biased region" description="Low complexity" evidence="1">
    <location>
        <begin position="359"/>
        <end position="373"/>
    </location>
</feature>
<dbReference type="Proteomes" id="UP000674143">
    <property type="component" value="Chromosome 25"/>
</dbReference>
<accession>A0A836KK40</accession>
<feature type="compositionally biased region" description="Low complexity" evidence="1">
    <location>
        <begin position="322"/>
        <end position="337"/>
    </location>
</feature>
<dbReference type="GeneID" id="92360352"/>
<feature type="compositionally biased region" description="Low complexity" evidence="1">
    <location>
        <begin position="833"/>
        <end position="851"/>
    </location>
</feature>
<feature type="region of interest" description="Disordered" evidence="1">
    <location>
        <begin position="354"/>
        <end position="387"/>
    </location>
</feature>
<dbReference type="KEGG" id="loi:92360352"/>
<feature type="region of interest" description="Disordered" evidence="1">
    <location>
        <begin position="826"/>
        <end position="889"/>
    </location>
</feature>
<feature type="region of interest" description="Disordered" evidence="1">
    <location>
        <begin position="314"/>
        <end position="337"/>
    </location>
</feature>
<feature type="compositionally biased region" description="Low complexity" evidence="1">
    <location>
        <begin position="162"/>
        <end position="173"/>
    </location>
</feature>
<dbReference type="RefSeq" id="XP_067062627.1">
    <property type="nucleotide sequence ID" value="XM_067206418.1"/>
</dbReference>
<evidence type="ECO:0000256" key="1">
    <source>
        <dbReference type="SAM" id="MobiDB-lite"/>
    </source>
</evidence>
<dbReference type="AlphaFoldDB" id="A0A836KK40"/>
<comment type="caution">
    <text evidence="2">The sequence shown here is derived from an EMBL/GenBank/DDBJ whole genome shotgun (WGS) entry which is preliminary data.</text>
</comment>
<sequence length="1165" mass="123789">MFGGPYHPRVLPVPSRVDARLEENAASPVAGNLSGYPALQRPADSIQSRAGVVAPSPAADSQLPVRPCGIPWNSPCGARMHDAEEDAYRSNSRPAGGQASASSFLPASSLSAAADCQALHRQFSPLSAHTLAGTYRSPPGHQYHDDEVPPSFSVVEQQHRGSSSTSMAPAASSTLASRRYQQLAAQHLYGAARSITAGAPSPSTPVARCSGGAVTTPPSSILRFTDRRGRPLPTGHESDSLPHDARRGSGSPALGSPPVGSSRENDGAIEECSEAYEAGAASTSAMAAGVAVPSSSAQGCGNAQPICTTRQAASARKASELSPTPSQSSVTAPSSSATVAVTVNDRLRSCGSATWCEGQQQPQQRRSRSLPSRFTAPATSVAAKRPPPLRRTAQWAVRLIEDFVAQVALQQESVAAAPLIVSSCRTTTASGRKATACGRDAAITTTVADLTATFLASRYGALQWRPILHEFAACLHRYRRLSPACAVFREYFIHVDRENLRDFYTFCRLYAGGDIQHCSTVETRRVALAATTSASAQTIVSRRYVGKREVVDRLQHMLRRVSLSDYAPRLFIGAAGGALGCDASGDGPTSRQSSRRVQYRYARHPPARTTMLPQRRYLTAEEIRGVKRAVLGWMEEAALKCTDERSTGAGGPYEDDGTEDGMRCEAAGAEFQRVAFDCEGHVDAYALLQATLEAVKLVCRAGHSSPERCEGEAGQVDGAPDRCPWAQQQWLSVGSTSRTPQPQRELTPPSPQAYTRPAEAAPPPPQSQHHSSVQSFTQSVGGDDRSAEALYVRERPQEPASRQPRTPVSTGVAAARVPADDYFWSPSRDSVASPGHNSGSRSSSHLSPQRQVPVAAAEEHQRCSSARAMEQPGLGRKESEAEGCRGRASHEVPYNDYGYRAQLQGDELWIEAQEEAAAASLRRDRCWSDHYPRTYARLQLTPSPRSPTNSARAARDTFACSLPSATATIDAIDAELRRRQARSCDANVSSALQMTANSAHLSPRASAAPEAAFIANPKATRCAAPSADGLSLPLLSPSAPSISAGAYPSRIHPAAAKSPRSATPAPRKTDVESSTPAGASLDILSPRITAFSPAAKVNTTCAGPHVSHKAVPAEASDTVLLTKEEQAMLNQLEVALRRLDTQHQRNHATTIAAADVATASAKTYV</sequence>
<feature type="compositionally biased region" description="Basic and acidic residues" evidence="1">
    <location>
        <begin position="875"/>
        <end position="889"/>
    </location>
</feature>
<feature type="region of interest" description="Disordered" evidence="1">
    <location>
        <begin position="154"/>
        <end position="173"/>
    </location>
</feature>
<organism evidence="2 3">
    <name type="scientific">Leishmania orientalis</name>
    <dbReference type="NCBI Taxonomy" id="2249476"/>
    <lineage>
        <taxon>Eukaryota</taxon>
        <taxon>Discoba</taxon>
        <taxon>Euglenozoa</taxon>
        <taxon>Kinetoplastea</taxon>
        <taxon>Metakinetoplastina</taxon>
        <taxon>Trypanosomatida</taxon>
        <taxon>Trypanosomatidae</taxon>
        <taxon>Leishmaniinae</taxon>
        <taxon>Leishmania</taxon>
    </lineage>
</organism>
<evidence type="ECO:0000313" key="2">
    <source>
        <dbReference type="EMBL" id="KAG5477216.1"/>
    </source>
</evidence>
<dbReference type="EMBL" id="JAFHLR010000025">
    <property type="protein sequence ID" value="KAG5477216.1"/>
    <property type="molecule type" value="Genomic_DNA"/>
</dbReference>
<feature type="region of interest" description="Disordered" evidence="1">
    <location>
        <begin position="733"/>
        <end position="784"/>
    </location>
</feature>
<evidence type="ECO:0000313" key="3">
    <source>
        <dbReference type="Proteomes" id="UP000674143"/>
    </source>
</evidence>
<reference evidence="2 3" key="1">
    <citation type="submission" date="2021-02" db="EMBL/GenBank/DDBJ databases">
        <title>Leishmania (Mundinia) orientalis Genome sequencing and assembly.</title>
        <authorList>
            <person name="Almutairi H."/>
            <person name="Gatherer D."/>
        </authorList>
    </citation>
    <scope>NUCLEOTIDE SEQUENCE [LARGE SCALE GENOMIC DNA]</scope>
    <source>
        <strain evidence="2">LSCM4</strain>
    </source>
</reference>
<keyword evidence="3" id="KW-1185">Reference proteome</keyword>
<proteinExistence type="predicted"/>
<name>A0A836KK40_9TRYP</name>
<feature type="region of interest" description="Disordered" evidence="1">
    <location>
        <begin position="793"/>
        <end position="812"/>
    </location>
</feature>
<feature type="region of interest" description="Disordered" evidence="1">
    <location>
        <begin position="199"/>
        <end position="267"/>
    </location>
</feature>
<feature type="compositionally biased region" description="Low complexity" evidence="1">
    <location>
        <begin position="767"/>
        <end position="780"/>
    </location>
</feature>
<feature type="compositionally biased region" description="Basic and acidic residues" evidence="1">
    <location>
        <begin position="236"/>
        <end position="247"/>
    </location>
</feature>
<feature type="compositionally biased region" description="Polar residues" evidence="1">
    <location>
        <begin position="733"/>
        <end position="744"/>
    </location>
</feature>